<protein>
    <submittedName>
        <fullName evidence="2">Transcriptional regulator, RHH</fullName>
    </submittedName>
</protein>
<sequence length="46" mass="5561">MKVVTFKINDEFLQRLDLYCINNRKSRSEIIKEAITFYLHQKGVEK</sequence>
<dbReference type="InterPro" id="IPR002145">
    <property type="entry name" value="CopG"/>
</dbReference>
<gene>
    <name evidence="2" type="ORF">J5U23_00689</name>
</gene>
<reference evidence="2" key="1">
    <citation type="journal article" date="2021" name="Environ. Microbiol.">
        <title>New insights into the diversity and evolution of the archaeal mobilome from three complete genomes of Saccharolobus shibatae.</title>
        <authorList>
            <person name="Medvedeva S."/>
            <person name="Brandt D."/>
            <person name="Cvirkaite-Krupovic V."/>
            <person name="Liu Y."/>
            <person name="Severinov K."/>
            <person name="Ishino S."/>
            <person name="Ishino Y."/>
            <person name="Prangishvili D."/>
            <person name="Kalinowski J."/>
            <person name="Krupovic M."/>
        </authorList>
    </citation>
    <scope>NUCLEOTIDE SEQUENCE</scope>
    <source>
        <strain evidence="2">B12</strain>
    </source>
</reference>
<dbReference type="EMBL" id="CP077717">
    <property type="protein sequence ID" value="QXJ27821.1"/>
    <property type="molecule type" value="Genomic_DNA"/>
</dbReference>
<dbReference type="Proteomes" id="UP000694018">
    <property type="component" value="Chromosome"/>
</dbReference>
<evidence type="ECO:0000313" key="2">
    <source>
        <dbReference type="EMBL" id="QXJ27821.1"/>
    </source>
</evidence>
<organism evidence="2 3">
    <name type="scientific">Saccharolobus shibatae (strain ATCC 51178 / DSM 5389 / JCM 8931 / NBRC 15437 / B12)</name>
    <name type="common">Sulfolobus shibatae</name>
    <dbReference type="NCBI Taxonomy" id="523848"/>
    <lineage>
        <taxon>Archaea</taxon>
        <taxon>Thermoproteota</taxon>
        <taxon>Thermoprotei</taxon>
        <taxon>Sulfolobales</taxon>
        <taxon>Sulfolobaceae</taxon>
        <taxon>Saccharolobus</taxon>
    </lineage>
</organism>
<dbReference type="AlphaFoldDB" id="A0A8F5BMH3"/>
<dbReference type="Pfam" id="PF01402">
    <property type="entry name" value="RHH_1"/>
    <property type="match status" value="1"/>
</dbReference>
<accession>A0A8F5BMH3</accession>
<dbReference type="GeneID" id="65562291"/>
<proteinExistence type="predicted"/>
<evidence type="ECO:0000259" key="1">
    <source>
        <dbReference type="Pfam" id="PF01402"/>
    </source>
</evidence>
<feature type="domain" description="Ribbon-helix-helix protein CopG" evidence="1">
    <location>
        <begin position="2"/>
        <end position="41"/>
    </location>
</feature>
<dbReference type="KEGG" id="sshi:J5U23_00689"/>
<evidence type="ECO:0000313" key="3">
    <source>
        <dbReference type="Proteomes" id="UP000694018"/>
    </source>
</evidence>
<dbReference type="OrthoDB" id="36944at2157"/>
<dbReference type="GO" id="GO:0006355">
    <property type="term" value="P:regulation of DNA-templated transcription"/>
    <property type="evidence" value="ECO:0007669"/>
    <property type="project" value="InterPro"/>
</dbReference>
<dbReference type="RefSeq" id="WP_218266985.1">
    <property type="nucleotide sequence ID" value="NZ_CP077717.1"/>
</dbReference>
<name>A0A8F5BMH3_SACSH</name>